<dbReference type="InterPro" id="IPR036188">
    <property type="entry name" value="FAD/NAD-bd_sf"/>
</dbReference>
<evidence type="ECO:0000313" key="6">
    <source>
        <dbReference type="EMBL" id="THF57526.1"/>
    </source>
</evidence>
<dbReference type="InterPro" id="IPR002937">
    <property type="entry name" value="Amino_oxidase"/>
</dbReference>
<evidence type="ECO:0000256" key="1">
    <source>
        <dbReference type="ARBA" id="ARBA00037217"/>
    </source>
</evidence>
<feature type="domain" description="Amine oxidase" evidence="5">
    <location>
        <begin position="20"/>
        <end position="567"/>
    </location>
</feature>
<dbReference type="Pfam" id="PF01593">
    <property type="entry name" value="Amino_oxidase"/>
    <property type="match status" value="1"/>
</dbReference>
<dbReference type="Proteomes" id="UP000306441">
    <property type="component" value="Unassembled WGS sequence"/>
</dbReference>
<sequence length="573" mass="59662">MTSFDRAKWDVVVIGGGHNGLVCAALLAKSGRRVLVLEADAEVGGSARTEEFFPGFRASTAHLLNRLHSEVVRALDLKRHGLELSRRPPTPNPSPQGGGGLGGAATTSLMEAARPESLSPLRGGVRSGGISGSTFAPSVALSKNGNPLTLHGAYGEALAGATPAEQSAWKDLRAQLLRYAAILKPFLSRRPPQLGGGSFGDMAALGQAALAVKRLGREDMRDFLRVLLMNVYDLLDEQLTDDRLKGLLAFDAVLGSHLGPRSPTSLLGLYYRLTGESGGAPGAQIVPKGGLGAVVAAIRTAAEHAGVAIRTGAPVAKIVVEKGRAVGVALANGEEIRAGTVVSAINPATTFLALVGAPLLDTGFVRKVKAIRMKGDVAKLNLALDGVPGFAGVEAADLRGRLVIAPSADHVESAFNPAKYGEFSPEPVMEIVLPSLTDPSLAPTGSCVLSANVQYAPYALKEGWETGKPKLLAAVMAQLEAHAPDIGKLVRHAELLTPADIEARYRMPGGHWHHGELQADQMLFSRPVSGWSGYDTPVEGLFLAGAGSHPGGGISGAPGLNAARRILAERRKA</sequence>
<comment type="function">
    <text evidence="1">Probable oxidoreductase that may play a role as regulator of mitochondrial function.</text>
</comment>
<proteinExistence type="predicted"/>
<dbReference type="EMBL" id="SSNY01000005">
    <property type="protein sequence ID" value="THF57526.1"/>
    <property type="molecule type" value="Genomic_DNA"/>
</dbReference>
<evidence type="ECO:0000256" key="4">
    <source>
        <dbReference type="SAM" id="MobiDB-lite"/>
    </source>
</evidence>
<dbReference type="Gene3D" id="3.50.50.60">
    <property type="entry name" value="FAD/NAD(P)-binding domain"/>
    <property type="match status" value="2"/>
</dbReference>
<evidence type="ECO:0000256" key="2">
    <source>
        <dbReference type="ARBA" id="ARBA00038825"/>
    </source>
</evidence>
<reference evidence="6 7" key="1">
    <citation type="submission" date="2019-04" db="EMBL/GenBank/DDBJ databases">
        <title>Mesorhizobium composti sp. nov., isolated from compost.</title>
        <authorList>
            <person name="Lin S.-Y."/>
            <person name="Hameed A."/>
            <person name="Hsieh Y.-T."/>
            <person name="Young C.-C."/>
        </authorList>
    </citation>
    <scope>NUCLEOTIDE SEQUENCE [LARGE SCALE GENOMIC DNA]</scope>
    <source>
        <strain evidence="6 7">CC-YTH430</strain>
    </source>
</reference>
<comment type="caution">
    <text evidence="6">The sequence shown here is derived from an EMBL/GenBank/DDBJ whole genome shotgun (WGS) entry which is preliminary data.</text>
</comment>
<name>A0ABY2Q7A1_9HYPH</name>
<dbReference type="PANTHER" id="PTHR10668:SF103">
    <property type="entry name" value="PYRIDINE NUCLEOTIDE-DISULFIDE OXIDOREDUCTASE DOMAIN-CONTAINING PROTEIN 2"/>
    <property type="match status" value="1"/>
</dbReference>
<evidence type="ECO:0000259" key="5">
    <source>
        <dbReference type="Pfam" id="PF01593"/>
    </source>
</evidence>
<evidence type="ECO:0000256" key="3">
    <source>
        <dbReference type="ARBA" id="ARBA00040298"/>
    </source>
</evidence>
<evidence type="ECO:0000313" key="7">
    <source>
        <dbReference type="Proteomes" id="UP000306441"/>
    </source>
</evidence>
<dbReference type="PANTHER" id="PTHR10668">
    <property type="entry name" value="PHYTOENE DEHYDROGENASE"/>
    <property type="match status" value="1"/>
</dbReference>
<dbReference type="SUPFAM" id="SSF51905">
    <property type="entry name" value="FAD/NAD(P)-binding domain"/>
    <property type="match status" value="1"/>
</dbReference>
<gene>
    <name evidence="6" type="ORF">E6C48_11015</name>
</gene>
<comment type="subunit">
    <text evidence="2">Interacts with COX5B; this interaction may contribute to localize PYROXD2 to the inner face of the inner mitochondrial membrane.</text>
</comment>
<organism evidence="6 7">
    <name type="scientific">Ollibium composti</name>
    <dbReference type="NCBI Taxonomy" id="2675109"/>
    <lineage>
        <taxon>Bacteria</taxon>
        <taxon>Pseudomonadati</taxon>
        <taxon>Pseudomonadota</taxon>
        <taxon>Alphaproteobacteria</taxon>
        <taxon>Hyphomicrobiales</taxon>
        <taxon>Phyllobacteriaceae</taxon>
        <taxon>Ollibium</taxon>
    </lineage>
</organism>
<dbReference type="RefSeq" id="WP_136357070.1">
    <property type="nucleotide sequence ID" value="NZ_SSNY01000005.1"/>
</dbReference>
<keyword evidence="7" id="KW-1185">Reference proteome</keyword>
<accession>A0ABY2Q7A1</accession>
<feature type="region of interest" description="Disordered" evidence="4">
    <location>
        <begin position="82"/>
        <end position="105"/>
    </location>
</feature>
<protein>
    <recommendedName>
        <fullName evidence="3">Pyridine nucleotide-disulfide oxidoreductase domain-containing protein 2</fullName>
    </recommendedName>
</protein>